<feature type="compositionally biased region" description="Gly residues" evidence="1">
    <location>
        <begin position="209"/>
        <end position="224"/>
    </location>
</feature>
<keyword evidence="5" id="KW-1185">Reference proteome</keyword>
<keyword evidence="2" id="KW-0472">Membrane</keyword>
<accession>A0A2K9P564</accession>
<dbReference type="RefSeq" id="WP_102365954.1">
    <property type="nucleotide sequence ID" value="NZ_CP020991.1"/>
</dbReference>
<dbReference type="OrthoDB" id="192868at2"/>
<dbReference type="GeneID" id="98063012"/>
<dbReference type="EMBL" id="CP020991">
    <property type="protein sequence ID" value="AUO19778.1"/>
    <property type="molecule type" value="Genomic_DNA"/>
</dbReference>
<name>A0A2K9P564_9FIRM</name>
<keyword evidence="2" id="KW-0812">Transmembrane</keyword>
<organism evidence="4 5">
    <name type="scientific">Monoglobus pectinilyticus</name>
    <dbReference type="NCBI Taxonomy" id="1981510"/>
    <lineage>
        <taxon>Bacteria</taxon>
        <taxon>Bacillati</taxon>
        <taxon>Bacillota</taxon>
        <taxon>Clostridia</taxon>
        <taxon>Monoglobales</taxon>
        <taxon>Monoglobaceae</taxon>
        <taxon>Monoglobus</taxon>
    </lineage>
</organism>
<feature type="region of interest" description="Disordered" evidence="1">
    <location>
        <begin position="209"/>
        <end position="245"/>
    </location>
</feature>
<reference evidence="4 5" key="1">
    <citation type="submission" date="2017-04" db="EMBL/GenBank/DDBJ databases">
        <title>Monoglobus pectinilyticus 14 draft genome.</title>
        <authorList>
            <person name="Kim C."/>
            <person name="Rosendale D.I."/>
            <person name="Kelly W.J."/>
            <person name="Tannock G.W."/>
            <person name="Patchett M.L."/>
            <person name="Jordens J.Z."/>
        </authorList>
    </citation>
    <scope>NUCLEOTIDE SEQUENCE [LARGE SCALE GENOMIC DNA]</scope>
    <source>
        <strain evidence="4 5">14</strain>
    </source>
</reference>
<dbReference type="KEGG" id="mpec:B9O19_01622"/>
<evidence type="ECO:0000256" key="2">
    <source>
        <dbReference type="SAM" id="Phobius"/>
    </source>
</evidence>
<gene>
    <name evidence="4" type="ORF">B9O19_01622</name>
</gene>
<sequence length="344" mass="37258">MFCSNCGKKLPDDAKYCDACGTIARSDEKEQSSYSKDSTTYQSNNDPIENTESPFTNAAYNLGVTQAQNGYIEQPISYQPNNHKKLWGREITIPIAAISLAVVLVFIGFSVYSTFKTQRYGAQDNRVHQQYGAHNYGNIPDSGGYDEYGDFFNQYGDYFGKYGGGYNYGNGNNNGSGGDSGGGYKGYGNNNGSGGNGGYGNGNNGTPGNNGGGYGNGNNGGSGGQVSDPLPTDRNGNSASSKDYEWPTGDGTYEFYAKSTIPKFESVTGKTMTASETDNSGNTYYKYEMDMDAYNKYLDALKNAGYSQTKFDAQGKDSYVVYENGNQYLIIYLMNSENQIVIMA</sequence>
<evidence type="ECO:0000313" key="4">
    <source>
        <dbReference type="EMBL" id="AUO19778.1"/>
    </source>
</evidence>
<dbReference type="Pfam" id="PF13240">
    <property type="entry name" value="Zn_Ribbon_1"/>
    <property type="match status" value="1"/>
</dbReference>
<feature type="compositionally biased region" description="Polar residues" evidence="1">
    <location>
        <begin position="32"/>
        <end position="50"/>
    </location>
</feature>
<evidence type="ECO:0000313" key="5">
    <source>
        <dbReference type="Proteomes" id="UP000235589"/>
    </source>
</evidence>
<dbReference type="AlphaFoldDB" id="A0A2K9P564"/>
<feature type="transmembrane region" description="Helical" evidence="2">
    <location>
        <begin position="91"/>
        <end position="112"/>
    </location>
</feature>
<dbReference type="InterPro" id="IPR026870">
    <property type="entry name" value="Zinc_ribbon_dom"/>
</dbReference>
<evidence type="ECO:0000259" key="3">
    <source>
        <dbReference type="Pfam" id="PF13240"/>
    </source>
</evidence>
<keyword evidence="2" id="KW-1133">Transmembrane helix</keyword>
<proteinExistence type="predicted"/>
<dbReference type="Proteomes" id="UP000235589">
    <property type="component" value="Chromosome"/>
</dbReference>
<feature type="domain" description="Zinc-ribbon" evidence="3">
    <location>
        <begin position="2"/>
        <end position="22"/>
    </location>
</feature>
<evidence type="ECO:0000256" key="1">
    <source>
        <dbReference type="SAM" id="MobiDB-lite"/>
    </source>
</evidence>
<feature type="region of interest" description="Disordered" evidence="1">
    <location>
        <begin position="31"/>
        <end position="50"/>
    </location>
</feature>
<protein>
    <recommendedName>
        <fullName evidence="3">Zinc-ribbon domain-containing protein</fullName>
    </recommendedName>
</protein>